<proteinExistence type="predicted"/>
<dbReference type="AlphaFoldDB" id="A0AAD7JFZ3"/>
<name>A0AAD7JFZ3_9AGAR</name>
<keyword evidence="3" id="KW-1185">Reference proteome</keyword>
<evidence type="ECO:0000313" key="3">
    <source>
        <dbReference type="Proteomes" id="UP001215280"/>
    </source>
</evidence>
<evidence type="ECO:0000256" key="1">
    <source>
        <dbReference type="SAM" id="MobiDB-lite"/>
    </source>
</evidence>
<sequence>MSNPTPQTRARSQIDMPALRTRGAPKKFTGKPADIIRFVNHLEKLFTENNVHDHVERIECLAEYCSRKVVHILEGMKNYATPNWPLLVTDMISMFDADKDSQRHKFSDLVKLTKKWRKYQIKSMSDWRKYFRQYTTVCGWLENQGLITEAEAERYLWQGMCSSLRHSIEDRLLAKDPARDMTKPFKKDDILKVVEAKFRRGRFDADVDSAESSSDESDSNSDSDSSDSSNEDSETELSPPKKSKKKSKSKTKRRTRRPRDTPAAPAIRPVVQKPSARATVVSDEVGELVKKMSRMNLEDPDYNYLYYQATTIDPHVAQCVRAPILSVKAPPFPPNNFMNNQYTPPAPNQFGHNPNANANRPLLRPEDRTCFGCGNRGHGVWECAKIAEVVGRGELKRGERGTLEWPDGRLLRRFNQQN</sequence>
<feature type="compositionally biased region" description="Basic residues" evidence="1">
    <location>
        <begin position="241"/>
        <end position="257"/>
    </location>
</feature>
<feature type="compositionally biased region" description="Acidic residues" evidence="1">
    <location>
        <begin position="206"/>
        <end position="235"/>
    </location>
</feature>
<gene>
    <name evidence="2" type="ORF">DFH07DRAFT_738525</name>
</gene>
<organism evidence="2 3">
    <name type="scientific">Mycena maculata</name>
    <dbReference type="NCBI Taxonomy" id="230809"/>
    <lineage>
        <taxon>Eukaryota</taxon>
        <taxon>Fungi</taxon>
        <taxon>Dikarya</taxon>
        <taxon>Basidiomycota</taxon>
        <taxon>Agaricomycotina</taxon>
        <taxon>Agaricomycetes</taxon>
        <taxon>Agaricomycetidae</taxon>
        <taxon>Agaricales</taxon>
        <taxon>Marasmiineae</taxon>
        <taxon>Mycenaceae</taxon>
        <taxon>Mycena</taxon>
    </lineage>
</organism>
<feature type="region of interest" description="Disordered" evidence="1">
    <location>
        <begin position="205"/>
        <end position="279"/>
    </location>
</feature>
<dbReference type="Proteomes" id="UP001215280">
    <property type="component" value="Unassembled WGS sequence"/>
</dbReference>
<evidence type="ECO:0000313" key="2">
    <source>
        <dbReference type="EMBL" id="KAJ7764034.1"/>
    </source>
</evidence>
<protein>
    <submittedName>
        <fullName evidence="2">Uncharacterized protein</fullName>
    </submittedName>
</protein>
<reference evidence="2" key="1">
    <citation type="submission" date="2023-03" db="EMBL/GenBank/DDBJ databases">
        <title>Massive genome expansion in bonnet fungi (Mycena s.s.) driven by repeated elements and novel gene families across ecological guilds.</title>
        <authorList>
            <consortium name="Lawrence Berkeley National Laboratory"/>
            <person name="Harder C.B."/>
            <person name="Miyauchi S."/>
            <person name="Viragh M."/>
            <person name="Kuo A."/>
            <person name="Thoen E."/>
            <person name="Andreopoulos B."/>
            <person name="Lu D."/>
            <person name="Skrede I."/>
            <person name="Drula E."/>
            <person name="Henrissat B."/>
            <person name="Morin E."/>
            <person name="Kohler A."/>
            <person name="Barry K."/>
            <person name="LaButti K."/>
            <person name="Morin E."/>
            <person name="Salamov A."/>
            <person name="Lipzen A."/>
            <person name="Mereny Z."/>
            <person name="Hegedus B."/>
            <person name="Baldrian P."/>
            <person name="Stursova M."/>
            <person name="Weitz H."/>
            <person name="Taylor A."/>
            <person name="Grigoriev I.V."/>
            <person name="Nagy L.G."/>
            <person name="Martin F."/>
            <person name="Kauserud H."/>
        </authorList>
    </citation>
    <scope>NUCLEOTIDE SEQUENCE</scope>
    <source>
        <strain evidence="2">CBHHK188m</strain>
    </source>
</reference>
<comment type="caution">
    <text evidence="2">The sequence shown here is derived from an EMBL/GenBank/DDBJ whole genome shotgun (WGS) entry which is preliminary data.</text>
</comment>
<accession>A0AAD7JFZ3</accession>
<feature type="non-terminal residue" evidence="2">
    <location>
        <position position="418"/>
    </location>
</feature>
<dbReference type="EMBL" id="JARJLG010000039">
    <property type="protein sequence ID" value="KAJ7764034.1"/>
    <property type="molecule type" value="Genomic_DNA"/>
</dbReference>